<dbReference type="EMBL" id="CP030032">
    <property type="protein sequence ID" value="AWV87987.1"/>
    <property type="molecule type" value="Genomic_DNA"/>
</dbReference>
<keyword evidence="4 7" id="KW-0689">Ribosomal protein</keyword>
<keyword evidence="5 7" id="KW-0687">Ribonucleoprotein</keyword>
<dbReference type="CDD" id="cd00336">
    <property type="entry name" value="Ribosomal_L22"/>
    <property type="match status" value="1"/>
</dbReference>
<protein>
    <recommendedName>
        <fullName evidence="6 7">Large ribosomal subunit protein uL22</fullName>
    </recommendedName>
</protein>
<evidence type="ECO:0000313" key="11">
    <source>
        <dbReference type="EMBL" id="AWV87987.1"/>
    </source>
</evidence>
<dbReference type="GO" id="GO:0019843">
    <property type="term" value="F:rRNA binding"/>
    <property type="evidence" value="ECO:0007669"/>
    <property type="project" value="UniProtKB-UniRule"/>
</dbReference>
<organism evidence="11 12">
    <name type="scientific">Bradymonas sediminis</name>
    <dbReference type="NCBI Taxonomy" id="1548548"/>
    <lineage>
        <taxon>Bacteria</taxon>
        <taxon>Deltaproteobacteria</taxon>
        <taxon>Bradymonadales</taxon>
        <taxon>Bradymonadaceae</taxon>
        <taxon>Bradymonas</taxon>
    </lineage>
</organism>
<evidence type="ECO:0000256" key="5">
    <source>
        <dbReference type="ARBA" id="ARBA00023274"/>
    </source>
</evidence>
<sequence length="121" mass="13580">MGKNNLGCRANRASARNVRISAKKARPVIDLVRSKPIMEALDILQFTPRKAAPVIAKVIESAMHNVEQSEELDWDVDDLIVAQAFVDEGPTLRRFKPRAQGRATRINKRSSHITVVLELPR</sequence>
<dbReference type="HAMAP" id="MF_01331_B">
    <property type="entry name" value="Ribosomal_uL22_B"/>
    <property type="match status" value="1"/>
</dbReference>
<evidence type="ECO:0000256" key="6">
    <source>
        <dbReference type="ARBA" id="ARBA00035207"/>
    </source>
</evidence>
<dbReference type="InterPro" id="IPR001063">
    <property type="entry name" value="Ribosomal_uL22"/>
</dbReference>
<keyword evidence="3 7" id="KW-0694">RNA-binding</keyword>
<comment type="function">
    <text evidence="7 10">This protein binds specifically to 23S rRNA; its binding is stimulated by other ribosomal proteins, e.g., L4, L17, and L20. It is important during the early stages of 50S assembly. It makes multiple contacts with different domains of the 23S rRNA in the assembled 50S subunit and ribosome.</text>
</comment>
<dbReference type="InterPro" id="IPR018260">
    <property type="entry name" value="Ribosomal_uL22_CS"/>
</dbReference>
<evidence type="ECO:0000256" key="8">
    <source>
        <dbReference type="RuleBase" id="RU004005"/>
    </source>
</evidence>
<evidence type="ECO:0000256" key="4">
    <source>
        <dbReference type="ARBA" id="ARBA00022980"/>
    </source>
</evidence>
<accession>A0A2Z4FGC2</accession>
<dbReference type="PANTHER" id="PTHR13501:SF8">
    <property type="entry name" value="LARGE RIBOSOMAL SUBUNIT PROTEIN UL22M"/>
    <property type="match status" value="1"/>
</dbReference>
<keyword evidence="12" id="KW-1185">Reference proteome</keyword>
<comment type="similarity">
    <text evidence="1 7 8">Belongs to the universal ribosomal protein uL22 family.</text>
</comment>
<dbReference type="KEGG" id="bsed:DN745_01030"/>
<dbReference type="GO" id="GO:0003735">
    <property type="term" value="F:structural constituent of ribosome"/>
    <property type="evidence" value="ECO:0007669"/>
    <property type="project" value="InterPro"/>
</dbReference>
<dbReference type="Proteomes" id="UP000249799">
    <property type="component" value="Chromosome"/>
</dbReference>
<dbReference type="PANTHER" id="PTHR13501">
    <property type="entry name" value="CHLOROPLAST 50S RIBOSOMAL PROTEIN L22-RELATED"/>
    <property type="match status" value="1"/>
</dbReference>
<dbReference type="RefSeq" id="WP_111331328.1">
    <property type="nucleotide sequence ID" value="NZ_CP030032.1"/>
</dbReference>
<evidence type="ECO:0000256" key="9">
    <source>
        <dbReference type="RuleBase" id="RU004006"/>
    </source>
</evidence>
<comment type="function">
    <text evidence="7">The globular domain of the protein is located near the polypeptide exit tunnel on the outside of the subunit, while an extended beta-hairpin is found that lines the wall of the exit tunnel in the center of the 70S ribosome.</text>
</comment>
<dbReference type="PROSITE" id="PS00464">
    <property type="entry name" value="RIBOSOMAL_L22"/>
    <property type="match status" value="1"/>
</dbReference>
<dbReference type="OrthoDB" id="9805969at2"/>
<proteinExistence type="inferred from homology"/>
<dbReference type="Pfam" id="PF00237">
    <property type="entry name" value="Ribosomal_L22"/>
    <property type="match status" value="1"/>
</dbReference>
<dbReference type="InterPro" id="IPR047867">
    <property type="entry name" value="Ribosomal_uL22_bac/org-type"/>
</dbReference>
<reference evidence="11 12" key="1">
    <citation type="submission" date="2018-06" db="EMBL/GenBank/DDBJ databases">
        <title>Lujinxingia sediminis gen. nov. sp. nov., a new facultative anaerobic member of the class Deltaproteobacteria, and proposal of Lujinxingaceae fam. nov.</title>
        <authorList>
            <person name="Guo L.-Y."/>
            <person name="Li C.-M."/>
            <person name="Wang S."/>
            <person name="Du Z.-J."/>
        </authorList>
    </citation>
    <scope>NUCLEOTIDE SEQUENCE [LARGE SCALE GENOMIC DNA]</scope>
    <source>
        <strain evidence="11 12">FA350</strain>
    </source>
</reference>
<evidence type="ECO:0000313" key="12">
    <source>
        <dbReference type="Proteomes" id="UP000249799"/>
    </source>
</evidence>
<dbReference type="Gene3D" id="3.90.470.10">
    <property type="entry name" value="Ribosomal protein L22/L17"/>
    <property type="match status" value="1"/>
</dbReference>
<evidence type="ECO:0000256" key="3">
    <source>
        <dbReference type="ARBA" id="ARBA00022884"/>
    </source>
</evidence>
<dbReference type="SUPFAM" id="SSF54843">
    <property type="entry name" value="Ribosomal protein L22"/>
    <property type="match status" value="1"/>
</dbReference>
<dbReference type="GO" id="GO:0022625">
    <property type="term" value="C:cytosolic large ribosomal subunit"/>
    <property type="evidence" value="ECO:0007669"/>
    <property type="project" value="TreeGrafter"/>
</dbReference>
<evidence type="ECO:0000256" key="7">
    <source>
        <dbReference type="HAMAP-Rule" id="MF_01331"/>
    </source>
</evidence>
<dbReference type="AlphaFoldDB" id="A0A2Z4FGC2"/>
<evidence type="ECO:0000256" key="2">
    <source>
        <dbReference type="ARBA" id="ARBA00022730"/>
    </source>
</evidence>
<keyword evidence="2 7" id="KW-0699">rRNA-binding</keyword>
<comment type="subunit">
    <text evidence="7 9">Part of the 50S ribosomal subunit.</text>
</comment>
<evidence type="ECO:0000256" key="1">
    <source>
        <dbReference type="ARBA" id="ARBA00009451"/>
    </source>
</evidence>
<dbReference type="GO" id="GO:0006412">
    <property type="term" value="P:translation"/>
    <property type="evidence" value="ECO:0007669"/>
    <property type="project" value="UniProtKB-UniRule"/>
</dbReference>
<dbReference type="InterPro" id="IPR005727">
    <property type="entry name" value="Ribosomal_uL22_bac/chlpt-type"/>
</dbReference>
<gene>
    <name evidence="7 11" type="primary">rplV</name>
    <name evidence="11" type="ORF">DN745_01030</name>
</gene>
<dbReference type="NCBIfam" id="TIGR01044">
    <property type="entry name" value="rplV_bact"/>
    <property type="match status" value="1"/>
</dbReference>
<name>A0A2Z4FGC2_9DELT</name>
<evidence type="ECO:0000256" key="10">
    <source>
        <dbReference type="RuleBase" id="RU004008"/>
    </source>
</evidence>
<dbReference type="InterPro" id="IPR036394">
    <property type="entry name" value="Ribosomal_uL22_sf"/>
</dbReference>